<gene>
    <name evidence="3" type="ORF">Nepgr_029282</name>
</gene>
<evidence type="ECO:0000256" key="1">
    <source>
        <dbReference type="SAM" id="MobiDB-lite"/>
    </source>
</evidence>
<comment type="caution">
    <text evidence="3">The sequence shown here is derived from an EMBL/GenBank/DDBJ whole genome shotgun (WGS) entry which is preliminary data.</text>
</comment>
<dbReference type="Proteomes" id="UP001279734">
    <property type="component" value="Unassembled WGS sequence"/>
</dbReference>
<evidence type="ECO:0000313" key="4">
    <source>
        <dbReference type="Proteomes" id="UP001279734"/>
    </source>
</evidence>
<feature type="transmembrane region" description="Helical" evidence="2">
    <location>
        <begin position="55"/>
        <end position="76"/>
    </location>
</feature>
<reference evidence="3" key="1">
    <citation type="submission" date="2023-05" db="EMBL/GenBank/DDBJ databases">
        <title>Nepenthes gracilis genome sequencing.</title>
        <authorList>
            <person name="Fukushima K."/>
        </authorList>
    </citation>
    <scope>NUCLEOTIDE SEQUENCE</scope>
    <source>
        <strain evidence="3">SING2019-196</strain>
    </source>
</reference>
<feature type="region of interest" description="Disordered" evidence="1">
    <location>
        <begin position="109"/>
        <end position="138"/>
    </location>
</feature>
<evidence type="ECO:0000256" key="2">
    <source>
        <dbReference type="SAM" id="Phobius"/>
    </source>
</evidence>
<name>A0AAD3TEC7_NEPGR</name>
<protein>
    <submittedName>
        <fullName evidence="3">Uncharacterized protein</fullName>
    </submittedName>
</protein>
<keyword evidence="2" id="KW-1133">Transmembrane helix</keyword>
<accession>A0AAD3TEC7</accession>
<proteinExistence type="predicted"/>
<keyword evidence="2" id="KW-0472">Membrane</keyword>
<dbReference type="EMBL" id="BSYO01000033">
    <property type="protein sequence ID" value="GMH27439.1"/>
    <property type="molecule type" value="Genomic_DNA"/>
</dbReference>
<evidence type="ECO:0000313" key="3">
    <source>
        <dbReference type="EMBL" id="GMH27439.1"/>
    </source>
</evidence>
<sequence>MSQWHYVVDAVLQDLKCFVFPLKSHSTSKSSQYKGHDAFNDNGLGKRYLRHAWKFLIAVVLLESWSEVIVIYVHLYQQRGFMRLLKVSFTAAFQELQLGRFHRRNGAEGVDELENPTSGEGWRRPLTSEGDADEKASTARERRGGYNCIARCADFGVCFANDDGEEPQRDHAVCSVVQGLRARERERDQLLDHQDLLVAAHSLLRLLC</sequence>
<keyword evidence="2" id="KW-0812">Transmembrane</keyword>
<keyword evidence="4" id="KW-1185">Reference proteome</keyword>
<organism evidence="3 4">
    <name type="scientific">Nepenthes gracilis</name>
    <name type="common">Slender pitcher plant</name>
    <dbReference type="NCBI Taxonomy" id="150966"/>
    <lineage>
        <taxon>Eukaryota</taxon>
        <taxon>Viridiplantae</taxon>
        <taxon>Streptophyta</taxon>
        <taxon>Embryophyta</taxon>
        <taxon>Tracheophyta</taxon>
        <taxon>Spermatophyta</taxon>
        <taxon>Magnoliopsida</taxon>
        <taxon>eudicotyledons</taxon>
        <taxon>Gunneridae</taxon>
        <taxon>Pentapetalae</taxon>
        <taxon>Caryophyllales</taxon>
        <taxon>Nepenthaceae</taxon>
        <taxon>Nepenthes</taxon>
    </lineage>
</organism>
<dbReference type="AlphaFoldDB" id="A0AAD3TEC7"/>